<evidence type="ECO:0000259" key="3">
    <source>
        <dbReference type="PROSITE" id="PS50967"/>
    </source>
</evidence>
<dbReference type="Pfam" id="PF08378">
    <property type="entry name" value="NERD"/>
    <property type="match status" value="1"/>
</dbReference>
<evidence type="ECO:0000256" key="1">
    <source>
        <dbReference type="SAM" id="Coils"/>
    </source>
</evidence>
<dbReference type="SMART" id="SM00341">
    <property type="entry name" value="HRDC"/>
    <property type="match status" value="1"/>
</dbReference>
<reference evidence="4" key="1">
    <citation type="submission" date="2020-12" db="EMBL/GenBank/DDBJ databases">
        <title>Clostridium thailandense sp. nov., a novel acetogenic bacterium isolated from peat land soil in Thailand.</title>
        <authorList>
            <person name="Chaikitkaew S."/>
            <person name="Birkeland N.K."/>
        </authorList>
    </citation>
    <scope>NUCLEOTIDE SEQUENCE</scope>
    <source>
        <strain evidence="4">PL3</strain>
    </source>
</reference>
<dbReference type="InterPro" id="IPR002121">
    <property type="entry name" value="HRDC_dom"/>
</dbReference>
<organism evidence="4 5">
    <name type="scientific">Clostridium thailandense</name>
    <dbReference type="NCBI Taxonomy" id="2794346"/>
    <lineage>
        <taxon>Bacteria</taxon>
        <taxon>Bacillati</taxon>
        <taxon>Bacillota</taxon>
        <taxon>Clostridia</taxon>
        <taxon>Eubacteriales</taxon>
        <taxon>Clostridiaceae</taxon>
        <taxon>Clostridium</taxon>
    </lineage>
</organism>
<dbReference type="PROSITE" id="PS50965">
    <property type="entry name" value="NERD"/>
    <property type="match status" value="1"/>
</dbReference>
<gene>
    <name evidence="4" type="ORF">I6U48_12680</name>
</gene>
<evidence type="ECO:0000313" key="4">
    <source>
        <dbReference type="EMBL" id="MBV7273764.1"/>
    </source>
</evidence>
<evidence type="ECO:0000259" key="2">
    <source>
        <dbReference type="PROSITE" id="PS50965"/>
    </source>
</evidence>
<comment type="caution">
    <text evidence="4">The sequence shown here is derived from an EMBL/GenBank/DDBJ whole genome shotgun (WGS) entry which is preliminary data.</text>
</comment>
<dbReference type="PROSITE" id="PS50967">
    <property type="entry name" value="HRDC"/>
    <property type="match status" value="1"/>
</dbReference>
<sequence>MGLFKGLLDTFINKTSSLQKNMELISHPVFIKEFCKENVQIEDLQNIMITLDDEEKKERISRDITYLKQGMFGEQNVFFELKNANIPFLCLHDIRLEYEGLSAQIDFLILTKQYICILETKQLQGNIDVNKEGNFIRVYTDKLGKTTRSGMYSPVEQNRKHVNLVKKILKEKFNIDKMPVKSLIVMANPKTIIRKSYAPEEIQEQIIRAENLESYLSKWIDEIDYNLKEDEVFNIANYLKESHKPITFDYNAKYKLDEKTSNFNSNKSKMEKYEKQKSHKIVKDEEVLMKCKEIQSDDVNTLREQLKKFRLETSKRENIRAYFVFNNDEMESLIEKRPQSEKELLKVRGFGEKKVEKYGKEILNILKN</sequence>
<accession>A0A949U027</accession>
<dbReference type="AlphaFoldDB" id="A0A949U027"/>
<feature type="domain" description="NERD" evidence="2">
    <location>
        <begin position="69"/>
        <end position="188"/>
    </location>
</feature>
<proteinExistence type="predicted"/>
<dbReference type="EMBL" id="JAEEGC010000053">
    <property type="protein sequence ID" value="MBV7273764.1"/>
    <property type="molecule type" value="Genomic_DNA"/>
</dbReference>
<dbReference type="Pfam" id="PF00570">
    <property type="entry name" value="HRDC"/>
    <property type="match status" value="1"/>
</dbReference>
<feature type="coiled-coil region" evidence="1">
    <location>
        <begin position="256"/>
        <end position="312"/>
    </location>
</feature>
<dbReference type="GO" id="GO:0003676">
    <property type="term" value="F:nucleic acid binding"/>
    <property type="evidence" value="ECO:0007669"/>
    <property type="project" value="InterPro"/>
</dbReference>
<keyword evidence="5" id="KW-1185">Reference proteome</keyword>
<dbReference type="InterPro" id="IPR011528">
    <property type="entry name" value="NERD"/>
</dbReference>
<feature type="domain" description="HRDC" evidence="3">
    <location>
        <begin position="296"/>
        <end position="368"/>
    </location>
</feature>
<keyword evidence="1" id="KW-0175">Coiled coil</keyword>
<dbReference type="RefSeq" id="WP_218320831.1">
    <property type="nucleotide sequence ID" value="NZ_JAEEGC010000053.1"/>
</dbReference>
<evidence type="ECO:0000313" key="5">
    <source>
        <dbReference type="Proteomes" id="UP000694308"/>
    </source>
</evidence>
<protein>
    <submittedName>
        <fullName evidence="4">NERD domain-containing protein</fullName>
    </submittedName>
</protein>
<dbReference type="Proteomes" id="UP000694308">
    <property type="component" value="Unassembled WGS sequence"/>
</dbReference>
<name>A0A949U027_9CLOT</name>